<keyword evidence="5 7" id="KW-1133">Transmembrane helix</keyword>
<comment type="caution">
    <text evidence="7">Lacks conserved residue(s) required for the propagation of feature annotation.</text>
</comment>
<dbReference type="InterPro" id="IPR045275">
    <property type="entry name" value="MscS_archaea/bacteria_type"/>
</dbReference>
<organism evidence="11 12">
    <name type="scientific">Ferrimonas marina</name>
    <dbReference type="NCBI Taxonomy" id="299255"/>
    <lineage>
        <taxon>Bacteria</taxon>
        <taxon>Pseudomonadati</taxon>
        <taxon>Pseudomonadota</taxon>
        <taxon>Gammaproteobacteria</taxon>
        <taxon>Alteromonadales</taxon>
        <taxon>Ferrimonadaceae</taxon>
        <taxon>Ferrimonas</taxon>
    </lineage>
</organism>
<dbReference type="InterPro" id="IPR006685">
    <property type="entry name" value="MscS_channel_2nd"/>
</dbReference>
<dbReference type="InterPro" id="IPR011066">
    <property type="entry name" value="MscS_channel_C_sf"/>
</dbReference>
<keyword evidence="7" id="KW-0406">Ion transport</keyword>
<proteinExistence type="inferred from homology"/>
<comment type="function">
    <text evidence="7">Mechanosensitive channel that participates in the regulation of osmotic pressure changes within the cell, opening in response to stretch forces in the membrane lipid bilayer, without the need for other proteins. Contributes to normal resistance to hypoosmotic shock. Forms an ion channel of 1.0 nanosiemens conductance with a slight preference for anions.</text>
</comment>
<keyword evidence="3" id="KW-1003">Cell membrane</keyword>
<evidence type="ECO:0000313" key="12">
    <source>
        <dbReference type="Proteomes" id="UP000184268"/>
    </source>
</evidence>
<dbReference type="InterPro" id="IPR008910">
    <property type="entry name" value="MSC_TM_helix"/>
</dbReference>
<evidence type="ECO:0000256" key="3">
    <source>
        <dbReference type="ARBA" id="ARBA00022475"/>
    </source>
</evidence>
<dbReference type="Proteomes" id="UP000184268">
    <property type="component" value="Unassembled WGS sequence"/>
</dbReference>
<dbReference type="GO" id="GO:0005886">
    <property type="term" value="C:plasma membrane"/>
    <property type="evidence" value="ECO:0007669"/>
    <property type="project" value="UniProtKB-SubCell"/>
</dbReference>
<comment type="subunit">
    <text evidence="7">Homoheptamer.</text>
</comment>
<evidence type="ECO:0000259" key="9">
    <source>
        <dbReference type="Pfam" id="PF21082"/>
    </source>
</evidence>
<comment type="similarity">
    <text evidence="2 7">Belongs to the MscS (TC 1.A.23) family.</text>
</comment>
<feature type="transmembrane region" description="Helical" evidence="7">
    <location>
        <begin position="84"/>
        <end position="102"/>
    </location>
</feature>
<feature type="transmembrane region" description="Helical" evidence="7">
    <location>
        <begin position="56"/>
        <end position="78"/>
    </location>
</feature>
<dbReference type="STRING" id="299255.SAMN02745129_4095"/>
<dbReference type="Pfam" id="PF05552">
    <property type="entry name" value="MS_channel_1st_1"/>
    <property type="match status" value="1"/>
</dbReference>
<evidence type="ECO:0000256" key="1">
    <source>
        <dbReference type="ARBA" id="ARBA00004651"/>
    </source>
</evidence>
<feature type="domain" description="Mechanosensitive ion channel MscS" evidence="8">
    <location>
        <begin position="105"/>
        <end position="170"/>
    </location>
</feature>
<sequence length="274" mass="29203">MEMFSGWIEQAPDLIVIYGTKLVVAVLIFIVGRWIAKGFSALVRKNLSARDVDATVVGFIGNIVSALVMAITLVAVLGQLGVQTASIVAVLGAAGLAVGLALQGSLSNFASGVLLVAFRPFKAGDFVEAAGIAGVIKEISIFSTTFVTPDNKRIVAPNKAVMDGVIINYSAMDTRRIDMVVGVSYDADLKQTREVIERVISAESRVLAEPAPTVEVAELADSSVNFVVRPWVATDDYWPTQFALNQAIKEALDDAGIGIPYPQMDLHVQQIPKA</sequence>
<reference evidence="11 12" key="1">
    <citation type="submission" date="2016-11" db="EMBL/GenBank/DDBJ databases">
        <authorList>
            <person name="Jaros S."/>
            <person name="Januszkiewicz K."/>
            <person name="Wedrychowicz H."/>
        </authorList>
    </citation>
    <scope>NUCLEOTIDE SEQUENCE [LARGE SCALE GENOMIC DNA]</scope>
    <source>
        <strain evidence="11 12">DSM 16917</strain>
    </source>
</reference>
<keyword evidence="7" id="KW-0813">Transport</keyword>
<keyword evidence="12" id="KW-1185">Reference proteome</keyword>
<dbReference type="InterPro" id="IPR049278">
    <property type="entry name" value="MS_channel_C"/>
</dbReference>
<dbReference type="EMBL" id="FQXG01000007">
    <property type="protein sequence ID" value="SHI09894.1"/>
    <property type="molecule type" value="Genomic_DNA"/>
</dbReference>
<dbReference type="Gene3D" id="2.30.30.60">
    <property type="match status" value="1"/>
</dbReference>
<dbReference type="OrthoDB" id="9809206at2"/>
<protein>
    <recommendedName>
        <fullName evidence="7">Small-conductance mechanosensitive channel</fullName>
    </recommendedName>
</protein>
<keyword evidence="7" id="KW-0407">Ion channel</keyword>
<dbReference type="Pfam" id="PF00924">
    <property type="entry name" value="MS_channel_2nd"/>
    <property type="match status" value="1"/>
</dbReference>
<dbReference type="RefSeq" id="WP_067660868.1">
    <property type="nucleotide sequence ID" value="NZ_FQXG01000007.1"/>
</dbReference>
<dbReference type="SUPFAM" id="SSF82861">
    <property type="entry name" value="Mechanosensitive channel protein MscS (YggB), transmembrane region"/>
    <property type="match status" value="1"/>
</dbReference>
<evidence type="ECO:0000256" key="2">
    <source>
        <dbReference type="ARBA" id="ARBA00008017"/>
    </source>
</evidence>
<evidence type="ECO:0000313" key="11">
    <source>
        <dbReference type="EMBL" id="SHI09894.1"/>
    </source>
</evidence>
<keyword evidence="6 7" id="KW-0472">Membrane</keyword>
<dbReference type="SUPFAM" id="SSF50182">
    <property type="entry name" value="Sm-like ribonucleoproteins"/>
    <property type="match status" value="1"/>
</dbReference>
<accession>A0A1M5YDD5</accession>
<dbReference type="Pfam" id="PF21082">
    <property type="entry name" value="MS_channel_3rd"/>
    <property type="match status" value="1"/>
</dbReference>
<comment type="subcellular location">
    <subcellularLocation>
        <location evidence="7">Cell inner membrane</location>
        <topology evidence="7">Multi-pass membrane protein</topology>
    </subcellularLocation>
    <subcellularLocation>
        <location evidence="1">Cell membrane</location>
        <topology evidence="1">Multi-pass membrane protein</topology>
    </subcellularLocation>
</comment>
<evidence type="ECO:0000256" key="7">
    <source>
        <dbReference type="RuleBase" id="RU369025"/>
    </source>
</evidence>
<dbReference type="Gene3D" id="1.10.287.1260">
    <property type="match status" value="1"/>
</dbReference>
<dbReference type="InterPro" id="IPR010920">
    <property type="entry name" value="LSM_dom_sf"/>
</dbReference>
<feature type="domain" description="Mechanosensitive ion channel MscS C-terminal" evidence="9">
    <location>
        <begin position="177"/>
        <end position="259"/>
    </location>
</feature>
<gene>
    <name evidence="11" type="ORF">SAMN02745129_4095</name>
</gene>
<dbReference type="PANTHER" id="PTHR30221:SF1">
    <property type="entry name" value="SMALL-CONDUCTANCE MECHANOSENSITIVE CHANNEL"/>
    <property type="match status" value="1"/>
</dbReference>
<name>A0A1M5YDD5_9GAMM</name>
<dbReference type="InterPro" id="IPR049142">
    <property type="entry name" value="MS_channel_1st"/>
</dbReference>
<keyword evidence="7" id="KW-0997">Cell inner membrane</keyword>
<dbReference type="InterPro" id="IPR011014">
    <property type="entry name" value="MscS_channel_TM-2"/>
</dbReference>
<feature type="domain" description="Mechanosensitive ion channel transmembrane helices 2/3" evidence="10">
    <location>
        <begin position="62"/>
        <end position="103"/>
    </location>
</feature>
<dbReference type="SUPFAM" id="SSF82689">
    <property type="entry name" value="Mechanosensitive channel protein MscS (YggB), C-terminal domain"/>
    <property type="match status" value="1"/>
</dbReference>
<evidence type="ECO:0000256" key="4">
    <source>
        <dbReference type="ARBA" id="ARBA00022692"/>
    </source>
</evidence>
<evidence type="ECO:0000259" key="8">
    <source>
        <dbReference type="Pfam" id="PF00924"/>
    </source>
</evidence>
<evidence type="ECO:0000256" key="6">
    <source>
        <dbReference type="ARBA" id="ARBA00023136"/>
    </source>
</evidence>
<dbReference type="AlphaFoldDB" id="A0A1M5YDD5"/>
<feature type="transmembrane region" description="Helical" evidence="7">
    <location>
        <begin position="15"/>
        <end position="36"/>
    </location>
</feature>
<evidence type="ECO:0000256" key="5">
    <source>
        <dbReference type="ARBA" id="ARBA00022989"/>
    </source>
</evidence>
<keyword evidence="4 7" id="KW-0812">Transmembrane</keyword>
<dbReference type="Pfam" id="PF21088">
    <property type="entry name" value="MS_channel_1st"/>
    <property type="match status" value="1"/>
</dbReference>
<dbReference type="GO" id="GO:0008381">
    <property type="term" value="F:mechanosensitive monoatomic ion channel activity"/>
    <property type="evidence" value="ECO:0007669"/>
    <property type="project" value="InterPro"/>
</dbReference>
<evidence type="ECO:0000259" key="10">
    <source>
        <dbReference type="Pfam" id="PF21088"/>
    </source>
</evidence>
<dbReference type="InterPro" id="IPR023408">
    <property type="entry name" value="MscS_beta-dom_sf"/>
</dbReference>
<dbReference type="PANTHER" id="PTHR30221">
    <property type="entry name" value="SMALL-CONDUCTANCE MECHANOSENSITIVE CHANNEL"/>
    <property type="match status" value="1"/>
</dbReference>
<dbReference type="Gene3D" id="3.30.70.100">
    <property type="match status" value="1"/>
</dbReference>